<gene>
    <name evidence="3" type="ORF">ATK74_3018</name>
</gene>
<evidence type="ECO:0000256" key="1">
    <source>
        <dbReference type="SAM" id="MobiDB-lite"/>
    </source>
</evidence>
<protein>
    <submittedName>
        <fullName evidence="3">Putative membrane protein</fullName>
    </submittedName>
</protein>
<comment type="caution">
    <text evidence="3">The sequence shown here is derived from an EMBL/GenBank/DDBJ whole genome shotgun (WGS) entry which is preliminary data.</text>
</comment>
<proteinExistence type="predicted"/>
<evidence type="ECO:0000313" key="4">
    <source>
        <dbReference type="Proteomes" id="UP000226079"/>
    </source>
</evidence>
<dbReference type="Proteomes" id="UP000226079">
    <property type="component" value="Unassembled WGS sequence"/>
</dbReference>
<keyword evidence="4" id="KW-1185">Reference proteome</keyword>
<evidence type="ECO:0000313" key="3">
    <source>
        <dbReference type="EMBL" id="PFG18430.1"/>
    </source>
</evidence>
<keyword evidence="2" id="KW-0472">Membrane</keyword>
<feature type="transmembrane region" description="Helical" evidence="2">
    <location>
        <begin position="12"/>
        <end position="40"/>
    </location>
</feature>
<feature type="compositionally biased region" description="Low complexity" evidence="1">
    <location>
        <begin position="89"/>
        <end position="100"/>
    </location>
</feature>
<name>A0A2A9CXU9_9ACTN</name>
<dbReference type="OrthoDB" id="3748887at2"/>
<accession>A0A2A9CXU9</accession>
<dbReference type="RefSeq" id="WP_143483703.1">
    <property type="nucleotide sequence ID" value="NZ_PDJC01000001.1"/>
</dbReference>
<evidence type="ECO:0000256" key="2">
    <source>
        <dbReference type="SAM" id="Phobius"/>
    </source>
</evidence>
<organism evidence="3 4">
    <name type="scientific">Propionicimonas paludicola</name>
    <dbReference type="NCBI Taxonomy" id="185243"/>
    <lineage>
        <taxon>Bacteria</taxon>
        <taxon>Bacillati</taxon>
        <taxon>Actinomycetota</taxon>
        <taxon>Actinomycetes</taxon>
        <taxon>Propionibacteriales</taxon>
        <taxon>Nocardioidaceae</taxon>
        <taxon>Propionicimonas</taxon>
    </lineage>
</organism>
<keyword evidence="2" id="KW-0812">Transmembrane</keyword>
<feature type="region of interest" description="Disordered" evidence="1">
    <location>
        <begin position="89"/>
        <end position="123"/>
    </location>
</feature>
<dbReference type="AlphaFoldDB" id="A0A2A9CXU9"/>
<reference evidence="3 4" key="1">
    <citation type="submission" date="2017-10" db="EMBL/GenBank/DDBJ databases">
        <title>Sequencing the genomes of 1000 actinobacteria strains.</title>
        <authorList>
            <person name="Klenk H.-P."/>
        </authorList>
    </citation>
    <scope>NUCLEOTIDE SEQUENCE [LARGE SCALE GENOMIC DNA]</scope>
    <source>
        <strain evidence="3 4">DSM 15597</strain>
    </source>
</reference>
<dbReference type="EMBL" id="PDJC01000001">
    <property type="protein sequence ID" value="PFG18430.1"/>
    <property type="molecule type" value="Genomic_DNA"/>
</dbReference>
<sequence length="123" mass="13400">MRRFPGPDYFSGWHMLAGIAGFLGTLLLITLITVLVVFLVQRGKRRPVPMDYRPPLPPALQLLDERLARGEIEIDDYLNRKAAMLGTPTTAAEPAAWPEPGQDPTRATSARVDAAGQSSSTEG</sequence>
<keyword evidence="2" id="KW-1133">Transmembrane helix</keyword>